<organism evidence="1 2">
    <name type="scientific">Paenibacillus roseus</name>
    <dbReference type="NCBI Taxonomy" id="2798579"/>
    <lineage>
        <taxon>Bacteria</taxon>
        <taxon>Bacillati</taxon>
        <taxon>Bacillota</taxon>
        <taxon>Bacilli</taxon>
        <taxon>Bacillales</taxon>
        <taxon>Paenibacillaceae</taxon>
        <taxon>Paenibacillus</taxon>
    </lineage>
</organism>
<proteinExistence type="predicted"/>
<keyword evidence="2" id="KW-1185">Reference proteome</keyword>
<comment type="caution">
    <text evidence="1">The sequence shown here is derived from an EMBL/GenBank/DDBJ whole genome shotgun (WGS) entry which is preliminary data.</text>
</comment>
<reference evidence="1" key="1">
    <citation type="submission" date="2020-12" db="EMBL/GenBank/DDBJ databases">
        <authorList>
            <person name="Huq M.A."/>
        </authorList>
    </citation>
    <scope>NUCLEOTIDE SEQUENCE</scope>
    <source>
        <strain evidence="1">MAHUQ-46</strain>
    </source>
</reference>
<dbReference type="RefSeq" id="WP_199021760.1">
    <property type="nucleotide sequence ID" value="NZ_JAELUP010000117.1"/>
</dbReference>
<accession>A0A934J9S1</accession>
<evidence type="ECO:0000313" key="1">
    <source>
        <dbReference type="EMBL" id="MBJ6364158.1"/>
    </source>
</evidence>
<sequence length="521" mass="58012">MTKLFKPGNQYPPPDDIERIAKYKRGRAIYDGRLFDVYERASELLKDTPAAPQLAKLYIAVNLVDVLVGKPADLMVGDPPTFESGNPDDSAEQAALNRIVEENDIVQLIHETVTGGGIRGDSWIKTYYADRNDYSALKEAGLAVPEPKNEPIIEAVDACYVFPELARGSRKKFAAINIAYVEWVDEKEAVISSLLTGQKEKETPYLVVERHLPGYILYERYKLTVEGVNSQYGVEVPTFTIGEPVVTGRDEDIVSTGVNRPLVFHAPYKTVDDNWRGIGGIEKLESVLAAINDRLVQIDYILWKHSDPIAYGPDDIGEEDGTNAVRWGGKYIPVSKDDGTPGYMTWNSQLEGAFKELDILLSLVFIQSETPQWLFGTVMAGSDKGGTGTSHTDGSAIKSRFMPILSKVKRIRTHFDKALRDALWTAMELENYANEGVEGFAKYDPVYPKINWRDGIPRNEKEEAEIYSLRTGGKPTADVKGSIKVLDGVDDLQAEETMRRIREDEKAAGFTESSVFNEVLA</sequence>
<gene>
    <name evidence="1" type="ORF">JFN88_23360</name>
</gene>
<dbReference type="EMBL" id="JAELUP010000117">
    <property type="protein sequence ID" value="MBJ6364158.1"/>
    <property type="molecule type" value="Genomic_DNA"/>
</dbReference>
<dbReference type="Proteomes" id="UP000640274">
    <property type="component" value="Unassembled WGS sequence"/>
</dbReference>
<protein>
    <submittedName>
        <fullName evidence="1">Phage portal protein</fullName>
    </submittedName>
</protein>
<evidence type="ECO:0000313" key="2">
    <source>
        <dbReference type="Proteomes" id="UP000640274"/>
    </source>
</evidence>
<dbReference type="AlphaFoldDB" id="A0A934J9S1"/>
<dbReference type="Pfam" id="PF05133">
    <property type="entry name" value="SPP1_portal"/>
    <property type="match status" value="2"/>
</dbReference>
<dbReference type="InterPro" id="IPR021145">
    <property type="entry name" value="Portal_protein_SPP1_Gp6-like"/>
</dbReference>
<name>A0A934J9S1_9BACL</name>